<dbReference type="Proteomes" id="UP000445582">
    <property type="component" value="Unassembled WGS sequence"/>
</dbReference>
<dbReference type="InterPro" id="IPR034660">
    <property type="entry name" value="DinB/YfiT-like"/>
</dbReference>
<dbReference type="SUPFAM" id="SSF109854">
    <property type="entry name" value="DinB/YfiT-like putative metalloenzymes"/>
    <property type="match status" value="1"/>
</dbReference>
<comment type="caution">
    <text evidence="1">The sequence shown here is derived from an EMBL/GenBank/DDBJ whole genome shotgun (WGS) entry which is preliminary data.</text>
</comment>
<dbReference type="AlphaFoldDB" id="A0A844YIH1"/>
<evidence type="ECO:0000313" key="2">
    <source>
        <dbReference type="Proteomes" id="UP000445582"/>
    </source>
</evidence>
<protein>
    <submittedName>
        <fullName evidence="1">DUF1993 family protein</fullName>
    </submittedName>
</protein>
<keyword evidence="2" id="KW-1185">Reference proteome</keyword>
<dbReference type="EMBL" id="WTYN01000004">
    <property type="protein sequence ID" value="MXO63931.1"/>
    <property type="molecule type" value="Genomic_DNA"/>
</dbReference>
<dbReference type="OrthoDB" id="338237at2"/>
<accession>A0A844YIH1</accession>
<dbReference type="InterPro" id="IPR018531">
    <property type="entry name" value="DUF1993"/>
</dbReference>
<reference evidence="1 2" key="1">
    <citation type="submission" date="2019-12" db="EMBL/GenBank/DDBJ databases">
        <title>Genomic-based taxomic classification of the family Erythrobacteraceae.</title>
        <authorList>
            <person name="Xu L."/>
        </authorList>
    </citation>
    <scope>NUCLEOTIDE SEQUENCE [LARGE SCALE GENOMIC DNA]</scope>
    <source>
        <strain evidence="1 2">MCCC 1A09965</strain>
    </source>
</reference>
<proteinExistence type="predicted"/>
<name>A0A844YIH1_9SPHN</name>
<evidence type="ECO:0000313" key="1">
    <source>
        <dbReference type="EMBL" id="MXO63931.1"/>
    </source>
</evidence>
<gene>
    <name evidence="1" type="ORF">GRI48_13035</name>
</gene>
<dbReference type="Gene3D" id="1.20.120.450">
    <property type="entry name" value="dinb family like domain"/>
    <property type="match status" value="1"/>
</dbReference>
<dbReference type="PANTHER" id="PTHR36922">
    <property type="entry name" value="BLL2446 PROTEIN"/>
    <property type="match status" value="1"/>
</dbReference>
<sequence>MPLSLHAAYVPSALQMLGTARHLIDTAEKWCGETGTSEAELIGARIYEDMLPWCYQVKCVAEHTQGSIEGVRAGVYSPDLDPPPTSFDALRKKIAGAVEAMEALTEDEMEDFMGQPMRFEFKGNGMDFTAENFLLSFSQPNFYFHCATAYDILRMKGAPVGKRDFMGRPRVVAS</sequence>
<dbReference type="RefSeq" id="WP_160677113.1">
    <property type="nucleotide sequence ID" value="NZ_WTYN01000004.1"/>
</dbReference>
<dbReference type="PANTHER" id="PTHR36922:SF1">
    <property type="entry name" value="DUF1993 DOMAIN-CONTAINING PROTEIN"/>
    <property type="match status" value="1"/>
</dbReference>
<organism evidence="1 2">
    <name type="scientific">Qipengyuania oceanensis</name>
    <dbReference type="NCBI Taxonomy" id="1463597"/>
    <lineage>
        <taxon>Bacteria</taxon>
        <taxon>Pseudomonadati</taxon>
        <taxon>Pseudomonadota</taxon>
        <taxon>Alphaproteobacteria</taxon>
        <taxon>Sphingomonadales</taxon>
        <taxon>Erythrobacteraceae</taxon>
        <taxon>Qipengyuania</taxon>
    </lineage>
</organism>
<dbReference type="Pfam" id="PF09351">
    <property type="entry name" value="DUF1993"/>
    <property type="match status" value="1"/>
</dbReference>